<feature type="region of interest" description="Disordered" evidence="1">
    <location>
        <begin position="150"/>
        <end position="170"/>
    </location>
</feature>
<evidence type="ECO:0000256" key="1">
    <source>
        <dbReference type="SAM" id="MobiDB-lite"/>
    </source>
</evidence>
<gene>
    <name evidence="3" type="ORF">FLP10_05895</name>
</gene>
<dbReference type="EMBL" id="CP043505">
    <property type="protein sequence ID" value="QEO14006.1"/>
    <property type="molecule type" value="Genomic_DNA"/>
</dbReference>
<dbReference type="Pfam" id="PF18936">
    <property type="entry name" value="DUF5684"/>
    <property type="match status" value="1"/>
</dbReference>
<protein>
    <recommendedName>
        <fullName evidence="5">Signal peptidase I</fullName>
    </recommendedName>
</protein>
<dbReference type="InterPro" id="IPR043739">
    <property type="entry name" value="DUF5684"/>
</dbReference>
<accession>A0A5C1YD82</accession>
<feature type="transmembrane region" description="Helical" evidence="2">
    <location>
        <begin position="71"/>
        <end position="93"/>
    </location>
</feature>
<sequence length="170" mass="17991">MTHLAATDALAASIGMFVVIWALIGLILVATYVATGVLLSKVFQATGQPGWPAWVPLYSSWRLLELGGQQGWIALLSFVPGANIVAVVFLIMAVHKVNEGFGKGVGHTVLYVFLPLVWMALIGFGGSPWRGLQPPAGGYPQPVPAYLPPVAQPAQPFPPQTYQAPPVPPA</sequence>
<proteinExistence type="predicted"/>
<name>A0A5C1YD82_9MICO</name>
<keyword evidence="4" id="KW-1185">Reference proteome</keyword>
<dbReference type="OrthoDB" id="3637276at2"/>
<dbReference type="Proteomes" id="UP000324678">
    <property type="component" value="Chromosome"/>
</dbReference>
<evidence type="ECO:0000313" key="3">
    <source>
        <dbReference type="EMBL" id="QEO14006.1"/>
    </source>
</evidence>
<feature type="transmembrane region" description="Helical" evidence="2">
    <location>
        <begin position="105"/>
        <end position="125"/>
    </location>
</feature>
<dbReference type="AlphaFoldDB" id="A0A5C1YD82"/>
<keyword evidence="2" id="KW-1133">Transmembrane helix</keyword>
<feature type="transmembrane region" description="Helical" evidence="2">
    <location>
        <begin position="12"/>
        <end position="34"/>
    </location>
</feature>
<evidence type="ECO:0000256" key="2">
    <source>
        <dbReference type="SAM" id="Phobius"/>
    </source>
</evidence>
<evidence type="ECO:0000313" key="4">
    <source>
        <dbReference type="Proteomes" id="UP000324678"/>
    </source>
</evidence>
<dbReference type="KEGG" id="ail:FLP10_05895"/>
<reference evidence="3 4" key="1">
    <citation type="submission" date="2019-09" db="EMBL/GenBank/DDBJ databases">
        <title>Genome sequencing of strain KACC 19306.</title>
        <authorList>
            <person name="Heo J."/>
            <person name="Kim S.-J."/>
            <person name="Kim J.-S."/>
            <person name="Hong S.-B."/>
            <person name="Kwon S.-W."/>
        </authorList>
    </citation>
    <scope>NUCLEOTIDE SEQUENCE [LARGE SCALE GENOMIC DNA]</scope>
    <source>
        <strain evidence="3 4">KACC 19306</strain>
    </source>
</reference>
<keyword evidence="2" id="KW-0472">Membrane</keyword>
<organism evidence="3 4">
    <name type="scientific">Agromyces intestinalis</name>
    <dbReference type="NCBI Taxonomy" id="2592652"/>
    <lineage>
        <taxon>Bacteria</taxon>
        <taxon>Bacillati</taxon>
        <taxon>Actinomycetota</taxon>
        <taxon>Actinomycetes</taxon>
        <taxon>Micrococcales</taxon>
        <taxon>Microbacteriaceae</taxon>
        <taxon>Agromyces</taxon>
    </lineage>
</organism>
<dbReference type="RefSeq" id="WP_149160028.1">
    <property type="nucleotide sequence ID" value="NZ_CP043505.1"/>
</dbReference>
<keyword evidence="2" id="KW-0812">Transmembrane</keyword>
<evidence type="ECO:0008006" key="5">
    <source>
        <dbReference type="Google" id="ProtNLM"/>
    </source>
</evidence>